<dbReference type="Proteomes" id="UP001060085">
    <property type="component" value="Linkage Group LG05"/>
</dbReference>
<keyword evidence="2" id="KW-1185">Reference proteome</keyword>
<organism evidence="1 2">
    <name type="scientific">Catharanthus roseus</name>
    <name type="common">Madagascar periwinkle</name>
    <name type="synonym">Vinca rosea</name>
    <dbReference type="NCBI Taxonomy" id="4058"/>
    <lineage>
        <taxon>Eukaryota</taxon>
        <taxon>Viridiplantae</taxon>
        <taxon>Streptophyta</taxon>
        <taxon>Embryophyta</taxon>
        <taxon>Tracheophyta</taxon>
        <taxon>Spermatophyta</taxon>
        <taxon>Magnoliopsida</taxon>
        <taxon>eudicotyledons</taxon>
        <taxon>Gunneridae</taxon>
        <taxon>Pentapetalae</taxon>
        <taxon>asterids</taxon>
        <taxon>lamiids</taxon>
        <taxon>Gentianales</taxon>
        <taxon>Apocynaceae</taxon>
        <taxon>Rauvolfioideae</taxon>
        <taxon>Vinceae</taxon>
        <taxon>Catharanthinae</taxon>
        <taxon>Catharanthus</taxon>
    </lineage>
</organism>
<name>A0ACC0AUI0_CATRO</name>
<sequence>MQEHQGVVTRAKAKQLKSHKDQIEQEKFQGLNFDVQDFIGQYSRSVTLSFLYHRIFNDANWMWYNTKLKNKLVVERIVYNLLESPIVLEYFKAMGWNSLVTMTGEYYSNLVREFYANMFFKYDPYKIDTTTIVKGVRIHLDRAILAQILGVPNEGHSVFYERGFTSIFADSTWVYYDTLARFGVQSQAVGKRVLKSNDLEGTWKVASLLIATNITPRSPNQTNKLRMIDCLGLLPFLLFCGPHIEDNVVTIKT</sequence>
<gene>
    <name evidence="1" type="ORF">M9H77_22444</name>
</gene>
<reference evidence="2" key="1">
    <citation type="journal article" date="2023" name="Nat. Plants">
        <title>Single-cell RNA sequencing provides a high-resolution roadmap for understanding the multicellular compartmentation of specialized metabolism.</title>
        <authorList>
            <person name="Sun S."/>
            <person name="Shen X."/>
            <person name="Li Y."/>
            <person name="Li Y."/>
            <person name="Wang S."/>
            <person name="Li R."/>
            <person name="Zhang H."/>
            <person name="Shen G."/>
            <person name="Guo B."/>
            <person name="Wei J."/>
            <person name="Xu J."/>
            <person name="St-Pierre B."/>
            <person name="Chen S."/>
            <person name="Sun C."/>
        </authorList>
    </citation>
    <scope>NUCLEOTIDE SEQUENCE [LARGE SCALE GENOMIC DNA]</scope>
</reference>
<comment type="caution">
    <text evidence="1">The sequence shown here is derived from an EMBL/GenBank/DDBJ whole genome shotgun (WGS) entry which is preliminary data.</text>
</comment>
<evidence type="ECO:0000313" key="2">
    <source>
        <dbReference type="Proteomes" id="UP001060085"/>
    </source>
</evidence>
<proteinExistence type="predicted"/>
<evidence type="ECO:0000313" key="1">
    <source>
        <dbReference type="EMBL" id="KAI5663121.1"/>
    </source>
</evidence>
<dbReference type="EMBL" id="CM044705">
    <property type="protein sequence ID" value="KAI5663121.1"/>
    <property type="molecule type" value="Genomic_DNA"/>
</dbReference>
<protein>
    <submittedName>
        <fullName evidence="1">Uncharacterized protein</fullName>
    </submittedName>
</protein>
<accession>A0ACC0AUI0</accession>